<sequence>MELKTDIVVVGAGLTGLTTAHYLQKYKQSFLVIEQAKQIGGAIQTGEENGFIYEKGPSTGVMNNEIVREVFEDVKAYCSLEWAANSVNKRFILKNNRWRSLPAGVIGGITTPLFRFSDKIRLLGEPFRKPGINPNETLDQLVKRRMGKSFLEYAIDPFILGVYAGDPSYLVPRFALPKLYNLEQKYGSFIGGSVKMQLEKRKSGEKKQPKQPHRIFSAKEGLSHLTHALMQSGGAEKFMLGIQNITIMPAEGSHFNVKGVLPDGEDLLIQAHQVITTTGASSLNGLLPFIEPSFIQSITNLLYAKVVQVAVGFNRWEGSVIDGFGGLIPSKEGKLVLGVLYPSAFLSKRAPEGGALLSVFMGGVRHPEVYDMDDEAIYQLVETSLQEWMGLASFHPDLFRVFRYQEAIPQYGADCEARFIALDRLEHQYPNLHIGGNLQGGIGMADRIKQGKQLAEKVAGK</sequence>
<dbReference type="NCBIfam" id="TIGR00562">
    <property type="entry name" value="proto_IX_ox"/>
    <property type="match status" value="1"/>
</dbReference>
<dbReference type="EMBL" id="JACHYB010000001">
    <property type="protein sequence ID" value="MBB3185951.1"/>
    <property type="molecule type" value="Genomic_DNA"/>
</dbReference>
<evidence type="ECO:0000313" key="8">
    <source>
        <dbReference type="EMBL" id="MBB3185951.1"/>
    </source>
</evidence>
<dbReference type="InterPro" id="IPR036188">
    <property type="entry name" value="FAD/NAD-bd_sf"/>
</dbReference>
<evidence type="ECO:0000256" key="5">
    <source>
        <dbReference type="ARBA" id="ARBA00023133"/>
    </source>
</evidence>
<dbReference type="Pfam" id="PF01593">
    <property type="entry name" value="Amino_oxidase"/>
    <property type="match status" value="1"/>
</dbReference>
<comment type="subcellular location">
    <subcellularLocation>
        <location evidence="6">Cytoplasm</location>
    </subcellularLocation>
</comment>
<dbReference type="GO" id="GO:0005737">
    <property type="term" value="C:cytoplasm"/>
    <property type="evidence" value="ECO:0007669"/>
    <property type="project" value="UniProtKB-SubCell"/>
</dbReference>
<comment type="caution">
    <text evidence="8">The sequence shown here is derived from an EMBL/GenBank/DDBJ whole genome shotgun (WGS) entry which is preliminary data.</text>
</comment>
<dbReference type="Gene3D" id="1.10.3110.10">
    <property type="entry name" value="protoporphyrinogen ix oxidase, domain 3"/>
    <property type="match status" value="1"/>
</dbReference>
<dbReference type="UniPathway" id="UPA00252"/>
<evidence type="ECO:0000256" key="3">
    <source>
        <dbReference type="ARBA" id="ARBA00022827"/>
    </source>
</evidence>
<keyword evidence="4 6" id="KW-0560">Oxidoreductase</keyword>
<dbReference type="InterPro" id="IPR002937">
    <property type="entry name" value="Amino_oxidase"/>
</dbReference>
<evidence type="ECO:0000256" key="2">
    <source>
        <dbReference type="ARBA" id="ARBA00022630"/>
    </source>
</evidence>
<protein>
    <recommendedName>
        <fullName evidence="6">Coproporphyrinogen III oxidase</fullName>
        <ecNumber evidence="6">1.3.3.15</ecNumber>
    </recommendedName>
</protein>
<organism evidence="8 9">
    <name type="scientific">Microbacter margulisiae</name>
    <dbReference type="NCBI Taxonomy" id="1350067"/>
    <lineage>
        <taxon>Bacteria</taxon>
        <taxon>Pseudomonadati</taxon>
        <taxon>Bacteroidota</taxon>
        <taxon>Bacteroidia</taxon>
        <taxon>Bacteroidales</taxon>
        <taxon>Porphyromonadaceae</taxon>
        <taxon>Microbacter</taxon>
    </lineage>
</organism>
<name>A0A7W5DN82_9PORP</name>
<comment type="catalytic activity">
    <reaction evidence="6">
        <text>coproporphyrinogen III + 3 O2 = coproporphyrin III + 3 H2O2</text>
        <dbReference type="Rhea" id="RHEA:43436"/>
        <dbReference type="ChEBI" id="CHEBI:15379"/>
        <dbReference type="ChEBI" id="CHEBI:16240"/>
        <dbReference type="ChEBI" id="CHEBI:57309"/>
        <dbReference type="ChEBI" id="CHEBI:131725"/>
        <dbReference type="EC" id="1.3.3.15"/>
    </reaction>
</comment>
<dbReference type="SUPFAM" id="SSF51905">
    <property type="entry name" value="FAD/NAD(P)-binding domain"/>
    <property type="match status" value="1"/>
</dbReference>
<dbReference type="RefSeq" id="WP_183411891.1">
    <property type="nucleotide sequence ID" value="NZ_JACHYB010000001.1"/>
</dbReference>
<dbReference type="EC" id="1.3.3.15" evidence="6"/>
<dbReference type="SUPFAM" id="SSF54373">
    <property type="entry name" value="FAD-linked reductases, C-terminal domain"/>
    <property type="match status" value="1"/>
</dbReference>
<comment type="cofactor">
    <cofactor evidence="1 6">
        <name>FAD</name>
        <dbReference type="ChEBI" id="CHEBI:57692"/>
    </cofactor>
</comment>
<dbReference type="Proteomes" id="UP000544222">
    <property type="component" value="Unassembled WGS sequence"/>
</dbReference>
<dbReference type="InterPro" id="IPR050464">
    <property type="entry name" value="Zeta_carotene_desat/Oxidored"/>
</dbReference>
<dbReference type="GO" id="GO:0006783">
    <property type="term" value="P:heme biosynthetic process"/>
    <property type="evidence" value="ECO:0007669"/>
    <property type="project" value="UniProtKB-UniRule"/>
</dbReference>
<keyword evidence="2 6" id="KW-0285">Flavoprotein</keyword>
<evidence type="ECO:0000259" key="7">
    <source>
        <dbReference type="Pfam" id="PF01593"/>
    </source>
</evidence>
<proteinExistence type="inferred from homology"/>
<gene>
    <name evidence="8" type="ORF">FHX64_000114</name>
</gene>
<comment type="similarity">
    <text evidence="6">Belongs to the protoporphyrinogen/coproporphyrinogen oxidase family. Coproporphyrinogen III oxidase subfamily.</text>
</comment>
<reference evidence="8 9" key="1">
    <citation type="submission" date="2020-08" db="EMBL/GenBank/DDBJ databases">
        <title>Genomic Encyclopedia of Type Strains, Phase IV (KMG-IV): sequencing the most valuable type-strain genomes for metagenomic binning, comparative biology and taxonomic classification.</title>
        <authorList>
            <person name="Goeker M."/>
        </authorList>
    </citation>
    <scope>NUCLEOTIDE SEQUENCE [LARGE SCALE GENOMIC DNA]</scope>
    <source>
        <strain evidence="8 9">DSM 27471</strain>
    </source>
</reference>
<dbReference type="PANTHER" id="PTHR42923:SF3">
    <property type="entry name" value="PROTOPORPHYRINOGEN OXIDASE"/>
    <property type="match status" value="1"/>
</dbReference>
<evidence type="ECO:0000256" key="6">
    <source>
        <dbReference type="RuleBase" id="RU364052"/>
    </source>
</evidence>
<keyword evidence="5 6" id="KW-0350">Heme biosynthesis</keyword>
<keyword evidence="3 6" id="KW-0274">FAD</keyword>
<comment type="pathway">
    <text evidence="6">Porphyrin-containing compound metabolism; protoheme biosynthesis.</text>
</comment>
<keyword evidence="6" id="KW-0963">Cytoplasm</keyword>
<dbReference type="Gene3D" id="3.90.660.20">
    <property type="entry name" value="Protoporphyrinogen oxidase, mitochondrial, domain 2"/>
    <property type="match status" value="1"/>
</dbReference>
<dbReference type="PANTHER" id="PTHR42923">
    <property type="entry name" value="PROTOPORPHYRINOGEN OXIDASE"/>
    <property type="match status" value="1"/>
</dbReference>
<accession>A0A7W5DN82</accession>
<comment type="function">
    <text evidence="6">Involved in coproporphyrin-dependent heme b biosynthesis. Catalyzes the oxidation of coproporphyrinogen III to coproporphyrin III.</text>
</comment>
<keyword evidence="9" id="KW-1185">Reference proteome</keyword>
<dbReference type="GO" id="GO:0004729">
    <property type="term" value="F:oxygen-dependent protoporphyrinogen oxidase activity"/>
    <property type="evidence" value="ECO:0007669"/>
    <property type="project" value="UniProtKB-UniRule"/>
</dbReference>
<evidence type="ECO:0000313" key="9">
    <source>
        <dbReference type="Proteomes" id="UP000544222"/>
    </source>
</evidence>
<dbReference type="Gene3D" id="3.50.50.60">
    <property type="entry name" value="FAD/NAD(P)-binding domain"/>
    <property type="match status" value="1"/>
</dbReference>
<feature type="domain" description="Amine oxidase" evidence="7">
    <location>
        <begin position="14"/>
        <end position="457"/>
    </location>
</feature>
<dbReference type="AlphaFoldDB" id="A0A7W5DN82"/>
<evidence type="ECO:0000256" key="4">
    <source>
        <dbReference type="ARBA" id="ARBA00023002"/>
    </source>
</evidence>
<evidence type="ECO:0000256" key="1">
    <source>
        <dbReference type="ARBA" id="ARBA00001974"/>
    </source>
</evidence>
<dbReference type="InterPro" id="IPR004572">
    <property type="entry name" value="Protoporphyrinogen_oxidase"/>
</dbReference>